<dbReference type="SMART" id="SM00028">
    <property type="entry name" value="TPR"/>
    <property type="match status" value="2"/>
</dbReference>
<dbReference type="InterPro" id="IPR050498">
    <property type="entry name" value="Ycf3"/>
</dbReference>
<dbReference type="Gene3D" id="1.25.40.10">
    <property type="entry name" value="Tetratricopeptide repeat domain"/>
    <property type="match status" value="1"/>
</dbReference>
<evidence type="ECO:0000256" key="2">
    <source>
        <dbReference type="ARBA" id="ARBA00022803"/>
    </source>
</evidence>
<dbReference type="PANTHER" id="PTHR44858">
    <property type="entry name" value="TETRATRICOPEPTIDE REPEAT PROTEIN 6"/>
    <property type="match status" value="1"/>
</dbReference>
<evidence type="ECO:0000256" key="1">
    <source>
        <dbReference type="ARBA" id="ARBA00022737"/>
    </source>
</evidence>
<name>A0ABT3IG88_9BACT</name>
<organism evidence="4 5">
    <name type="scientific">Chitinophaga nivalis</name>
    <dbReference type="NCBI Taxonomy" id="2991709"/>
    <lineage>
        <taxon>Bacteria</taxon>
        <taxon>Pseudomonadati</taxon>
        <taxon>Bacteroidota</taxon>
        <taxon>Chitinophagia</taxon>
        <taxon>Chitinophagales</taxon>
        <taxon>Chitinophagaceae</taxon>
        <taxon>Chitinophaga</taxon>
    </lineage>
</organism>
<feature type="repeat" description="TPR" evidence="3">
    <location>
        <begin position="360"/>
        <end position="393"/>
    </location>
</feature>
<reference evidence="4 5" key="1">
    <citation type="submission" date="2022-10" db="EMBL/GenBank/DDBJ databases">
        <title>Chitinophaga nivalis PC15 sp. nov., isolated from Pyeongchang county, South Korea.</title>
        <authorList>
            <person name="Trinh H.N."/>
        </authorList>
    </citation>
    <scope>NUCLEOTIDE SEQUENCE [LARGE SCALE GENOMIC DNA]</scope>
    <source>
        <strain evidence="4 5">PC14</strain>
    </source>
</reference>
<keyword evidence="2 3" id="KW-0802">TPR repeat</keyword>
<evidence type="ECO:0000256" key="3">
    <source>
        <dbReference type="PROSITE-ProRule" id="PRU00339"/>
    </source>
</evidence>
<dbReference type="RefSeq" id="WP_264727828.1">
    <property type="nucleotide sequence ID" value="NZ_JAPDNR010000001.1"/>
</dbReference>
<dbReference type="SUPFAM" id="SSF48452">
    <property type="entry name" value="TPR-like"/>
    <property type="match status" value="1"/>
</dbReference>
<dbReference type="PANTHER" id="PTHR44858:SF1">
    <property type="entry name" value="UDP-N-ACETYLGLUCOSAMINE--PEPTIDE N-ACETYLGLUCOSAMINYLTRANSFERASE SPINDLY-RELATED"/>
    <property type="match status" value="1"/>
</dbReference>
<keyword evidence="5" id="KW-1185">Reference proteome</keyword>
<accession>A0ABT3IG88</accession>
<evidence type="ECO:0000313" key="4">
    <source>
        <dbReference type="EMBL" id="MCW3482970.1"/>
    </source>
</evidence>
<feature type="repeat" description="TPR" evidence="3">
    <location>
        <begin position="326"/>
        <end position="359"/>
    </location>
</feature>
<evidence type="ECO:0000313" key="5">
    <source>
        <dbReference type="Proteomes" id="UP001207742"/>
    </source>
</evidence>
<dbReference type="InterPro" id="IPR019734">
    <property type="entry name" value="TPR_rpt"/>
</dbReference>
<dbReference type="InterPro" id="IPR011990">
    <property type="entry name" value="TPR-like_helical_dom_sf"/>
</dbReference>
<dbReference type="Pfam" id="PF13371">
    <property type="entry name" value="TPR_9"/>
    <property type="match status" value="1"/>
</dbReference>
<proteinExistence type="predicted"/>
<dbReference type="EMBL" id="JAPDNS010000001">
    <property type="protein sequence ID" value="MCW3482970.1"/>
    <property type="molecule type" value="Genomic_DNA"/>
</dbReference>
<dbReference type="PROSITE" id="PS50005">
    <property type="entry name" value="TPR"/>
    <property type="match status" value="2"/>
</dbReference>
<sequence length="408" mass="45835">MSMHEVESLVELSVYALDNSQEEPLDRRSLFYNLYLLQNQFDTGFTHFRVMDILIKYHFVYPLPITAHPAYTQYSAHFDALAASKKFSFIYVNPIQEWDAESNPVAGYANFDHTTQQYILYADAGSTLWAGLVENGTLQGEDAVAPEHINVFNMAHEIAEIAGQQKDKGLLGLWYQLLPYIVMNTEQAGEPVHYKPLEAILDLVTANDAIEEAVLPPSDELPEGGELGKFCTWWYAPAADKMKTAAEMSAEEEKLDLEAVPFSEKVEKSAAWYEQQVANLLQEINHAITYLEENGPNEDIQKSVEGRLQLGIEYADKGLELAPNEPALLVNKGSLLMLLEKYPEALVCYDAALAIAPTNAYVHLNRAILYYHMNQIPAAIASFEQLLTLEPDNEFAQQWLAHLKNGGQ</sequence>
<dbReference type="Proteomes" id="UP001207742">
    <property type="component" value="Unassembled WGS sequence"/>
</dbReference>
<gene>
    <name evidence="4" type="ORF">OL497_03660</name>
</gene>
<keyword evidence="1" id="KW-0677">Repeat</keyword>
<protein>
    <submittedName>
        <fullName evidence="4">Tetratricopeptide repeat protein</fullName>
    </submittedName>
</protein>
<comment type="caution">
    <text evidence="4">The sequence shown here is derived from an EMBL/GenBank/DDBJ whole genome shotgun (WGS) entry which is preliminary data.</text>
</comment>